<keyword evidence="1" id="KW-0547">Nucleotide-binding</keyword>
<proteinExistence type="predicted"/>
<sequence length="199" mass="21789">MTALADLLPNFGSSTLERQDPRMDVEALEVLKLASFEEGYKAGWDDAVKAQRGDFHRVSSDLAQNLQDLSFTYHEAVNHVVNATAPMLRQMVETLLPALGRDVLALHLADRLRTVLDGLDKPDVIIAVSPADHDTVAPMLDQVTSLPVRLQSDPMLGAGQADIRFGDTESRIDLGEVLEGISALVESFLYENEKALKHG</sequence>
<reference evidence="1 2" key="1">
    <citation type="submission" date="2024-01" db="EMBL/GenBank/DDBJ databases">
        <title>Mesobacterium rodlantinim sp. nov., isolated from shallow sea hydrothermal systems off Kueishantao Island.</title>
        <authorList>
            <person name="Su Z."/>
            <person name="Tang K."/>
        </authorList>
    </citation>
    <scope>NUCLEOTIDE SEQUENCE [LARGE SCALE GENOMIC DNA]</scope>
    <source>
        <strain evidence="1 2">TK19101</strain>
    </source>
</reference>
<dbReference type="EMBL" id="JAYLLH010000011">
    <property type="protein sequence ID" value="MEC3861564.1"/>
    <property type="molecule type" value="Genomic_DNA"/>
</dbReference>
<evidence type="ECO:0000313" key="2">
    <source>
        <dbReference type="Proteomes" id="UP001348149"/>
    </source>
</evidence>
<evidence type="ECO:0000313" key="1">
    <source>
        <dbReference type="EMBL" id="MEC3861564.1"/>
    </source>
</evidence>
<dbReference type="GO" id="GO:0005524">
    <property type="term" value="F:ATP binding"/>
    <property type="evidence" value="ECO:0007669"/>
    <property type="project" value="UniProtKB-KW"/>
</dbReference>
<protein>
    <submittedName>
        <fullName evidence="1">ABC transporter ATP-binding protein</fullName>
    </submittedName>
</protein>
<organism evidence="1 2">
    <name type="scientific">Mesobacterium hydrothermale</name>
    <dbReference type="NCBI Taxonomy" id="3111907"/>
    <lineage>
        <taxon>Bacteria</taxon>
        <taxon>Pseudomonadati</taxon>
        <taxon>Pseudomonadota</taxon>
        <taxon>Alphaproteobacteria</taxon>
        <taxon>Rhodobacterales</taxon>
        <taxon>Roseobacteraceae</taxon>
        <taxon>Mesobacterium</taxon>
    </lineage>
</organism>
<dbReference type="Proteomes" id="UP001348149">
    <property type="component" value="Unassembled WGS sequence"/>
</dbReference>
<accession>A0ABU6HIC3</accession>
<keyword evidence="1" id="KW-0067">ATP-binding</keyword>
<dbReference type="RefSeq" id="WP_326297283.1">
    <property type="nucleotide sequence ID" value="NZ_JAYLLH010000011.1"/>
</dbReference>
<name>A0ABU6HIC3_9RHOB</name>
<keyword evidence="2" id="KW-1185">Reference proteome</keyword>
<comment type="caution">
    <text evidence="1">The sequence shown here is derived from an EMBL/GenBank/DDBJ whole genome shotgun (WGS) entry which is preliminary data.</text>
</comment>
<gene>
    <name evidence="1" type="ORF">VK792_09735</name>
</gene>